<dbReference type="SUPFAM" id="SSF74653">
    <property type="entry name" value="TolA/TonB C-terminal domain"/>
    <property type="match status" value="1"/>
</dbReference>
<reference evidence="13" key="1">
    <citation type="submission" date="2018-05" db="EMBL/GenBank/DDBJ databases">
        <authorList>
            <person name="Lanie J.A."/>
            <person name="Ng W.-L."/>
            <person name="Kazmierczak K.M."/>
            <person name="Andrzejewski T.M."/>
            <person name="Davidsen T.M."/>
            <person name="Wayne K.J."/>
            <person name="Tettelin H."/>
            <person name="Glass J.I."/>
            <person name="Rusch D."/>
            <person name="Podicherti R."/>
            <person name="Tsui H.-C.T."/>
            <person name="Winkler M.E."/>
        </authorList>
    </citation>
    <scope>NUCLEOTIDE SEQUENCE</scope>
</reference>
<feature type="domain" description="TonB C-terminal" evidence="12">
    <location>
        <begin position="211"/>
        <end position="308"/>
    </location>
</feature>
<evidence type="ECO:0000256" key="3">
    <source>
        <dbReference type="ARBA" id="ARBA00022448"/>
    </source>
</evidence>
<dbReference type="PANTHER" id="PTHR33446:SF11">
    <property type="entry name" value="TONB3"/>
    <property type="match status" value="1"/>
</dbReference>
<accession>A0A381QR35</accession>
<organism evidence="13">
    <name type="scientific">marine metagenome</name>
    <dbReference type="NCBI Taxonomy" id="408172"/>
    <lineage>
        <taxon>unclassified sequences</taxon>
        <taxon>metagenomes</taxon>
        <taxon>ecological metagenomes</taxon>
    </lineage>
</organism>
<keyword evidence="5" id="KW-0997">Cell inner membrane</keyword>
<evidence type="ECO:0000259" key="12">
    <source>
        <dbReference type="PROSITE" id="PS52015"/>
    </source>
</evidence>
<dbReference type="NCBIfam" id="TIGR01352">
    <property type="entry name" value="tonB_Cterm"/>
    <property type="match status" value="1"/>
</dbReference>
<evidence type="ECO:0000256" key="1">
    <source>
        <dbReference type="ARBA" id="ARBA00004383"/>
    </source>
</evidence>
<dbReference type="InterPro" id="IPR037682">
    <property type="entry name" value="TonB_C"/>
</dbReference>
<keyword evidence="7" id="KW-0653">Protein transport</keyword>
<dbReference type="Pfam" id="PF03544">
    <property type="entry name" value="TonB_C"/>
    <property type="match status" value="1"/>
</dbReference>
<evidence type="ECO:0000256" key="6">
    <source>
        <dbReference type="ARBA" id="ARBA00022692"/>
    </source>
</evidence>
<keyword evidence="6 11" id="KW-0812">Transmembrane</keyword>
<dbReference type="EMBL" id="UINC01001450">
    <property type="protein sequence ID" value="SUZ81019.1"/>
    <property type="molecule type" value="Genomic_DNA"/>
</dbReference>
<evidence type="ECO:0000256" key="4">
    <source>
        <dbReference type="ARBA" id="ARBA00022475"/>
    </source>
</evidence>
<dbReference type="InterPro" id="IPR006260">
    <property type="entry name" value="TonB/TolA_C"/>
</dbReference>
<keyword evidence="9 11" id="KW-0472">Membrane</keyword>
<gene>
    <name evidence="13" type="ORF">METZ01_LOCUS33873</name>
</gene>
<dbReference type="GO" id="GO:0015031">
    <property type="term" value="P:protein transport"/>
    <property type="evidence" value="ECO:0007669"/>
    <property type="project" value="UniProtKB-KW"/>
</dbReference>
<dbReference type="GO" id="GO:0055085">
    <property type="term" value="P:transmembrane transport"/>
    <property type="evidence" value="ECO:0007669"/>
    <property type="project" value="InterPro"/>
</dbReference>
<evidence type="ECO:0000256" key="11">
    <source>
        <dbReference type="SAM" id="Phobius"/>
    </source>
</evidence>
<dbReference type="GO" id="GO:0098797">
    <property type="term" value="C:plasma membrane protein complex"/>
    <property type="evidence" value="ECO:0007669"/>
    <property type="project" value="TreeGrafter"/>
</dbReference>
<feature type="compositionally biased region" description="Polar residues" evidence="10">
    <location>
        <begin position="92"/>
        <end position="120"/>
    </location>
</feature>
<dbReference type="Gene3D" id="3.30.1150.10">
    <property type="match status" value="1"/>
</dbReference>
<feature type="transmembrane region" description="Helical" evidence="11">
    <location>
        <begin position="38"/>
        <end position="59"/>
    </location>
</feature>
<evidence type="ECO:0000313" key="13">
    <source>
        <dbReference type="EMBL" id="SUZ81019.1"/>
    </source>
</evidence>
<comment type="similarity">
    <text evidence="2">Belongs to the TonB family.</text>
</comment>
<dbReference type="InterPro" id="IPR051045">
    <property type="entry name" value="TonB-dependent_transducer"/>
</dbReference>
<dbReference type="PANTHER" id="PTHR33446">
    <property type="entry name" value="PROTEIN TONB-RELATED"/>
    <property type="match status" value="1"/>
</dbReference>
<sequence length="310" mass="34182">MNLKVRYEVIAQSSTVRPSFLGLPFVGLPIPSRERPRLSLFASLLIHTLIILGVGFTAATQLYQPPEPLIFQLTLTHTNDTAPPDAHLLAPQSHTGSGTESENDRNSQQSQAIVLQSQPGTDRADSDDPGQQTPSVQALLVTDRQTTDTVVEAPTKALSPPDQQALSYSRALELISRYAGEVDQLEKRSSDLSRHKFVSSSTQESHYAAYVDAWRRRVETVGNRNYPDIARQQNLSGELILAVAIDRDGLVRSIRVTRSSGIKVLDDAAVQITALAAPFEPLPEAIVQETDVLHISRTWQFMENARLISR</sequence>
<keyword evidence="4" id="KW-1003">Cell membrane</keyword>
<protein>
    <recommendedName>
        <fullName evidence="12">TonB C-terminal domain-containing protein</fullName>
    </recommendedName>
</protein>
<comment type="subcellular location">
    <subcellularLocation>
        <location evidence="1">Cell inner membrane</location>
        <topology evidence="1">Single-pass membrane protein</topology>
        <orientation evidence="1">Periplasmic side</orientation>
    </subcellularLocation>
</comment>
<feature type="region of interest" description="Disordered" evidence="10">
    <location>
        <begin position="82"/>
        <end position="133"/>
    </location>
</feature>
<evidence type="ECO:0000256" key="7">
    <source>
        <dbReference type="ARBA" id="ARBA00022927"/>
    </source>
</evidence>
<evidence type="ECO:0000256" key="2">
    <source>
        <dbReference type="ARBA" id="ARBA00006555"/>
    </source>
</evidence>
<keyword evidence="3" id="KW-0813">Transport</keyword>
<keyword evidence="8 11" id="KW-1133">Transmembrane helix</keyword>
<dbReference type="GO" id="GO:0031992">
    <property type="term" value="F:energy transducer activity"/>
    <property type="evidence" value="ECO:0007669"/>
    <property type="project" value="TreeGrafter"/>
</dbReference>
<evidence type="ECO:0000256" key="8">
    <source>
        <dbReference type="ARBA" id="ARBA00022989"/>
    </source>
</evidence>
<name>A0A381QR35_9ZZZZ</name>
<evidence type="ECO:0000256" key="10">
    <source>
        <dbReference type="SAM" id="MobiDB-lite"/>
    </source>
</evidence>
<proteinExistence type="inferred from homology"/>
<evidence type="ECO:0000256" key="9">
    <source>
        <dbReference type="ARBA" id="ARBA00023136"/>
    </source>
</evidence>
<dbReference type="AlphaFoldDB" id="A0A381QR35"/>
<evidence type="ECO:0000256" key="5">
    <source>
        <dbReference type="ARBA" id="ARBA00022519"/>
    </source>
</evidence>
<dbReference type="PROSITE" id="PS52015">
    <property type="entry name" value="TONB_CTD"/>
    <property type="match status" value="1"/>
</dbReference>